<feature type="domain" description="PKS/mFAS DH" evidence="52">
    <location>
        <begin position="1837"/>
        <end position="2130"/>
    </location>
</feature>
<evidence type="ECO:0000256" key="29">
    <source>
        <dbReference type="ARBA" id="ARBA00048281"/>
    </source>
</evidence>
<dbReference type="PROSITE" id="PS50075">
    <property type="entry name" value="CARRIER"/>
    <property type="match status" value="1"/>
</dbReference>
<comment type="catalytic activity">
    <reaction evidence="22">
        <text>(2E)-butenoyl-[ACP] + NADPH + H(+) = butanoyl-[ACP] + NADP(+)</text>
        <dbReference type="Rhea" id="RHEA:41812"/>
        <dbReference type="Rhea" id="RHEA-COMP:9627"/>
        <dbReference type="Rhea" id="RHEA-COMP:9628"/>
        <dbReference type="ChEBI" id="CHEBI:15378"/>
        <dbReference type="ChEBI" id="CHEBI:57783"/>
        <dbReference type="ChEBI" id="CHEBI:58349"/>
        <dbReference type="ChEBI" id="CHEBI:78453"/>
        <dbReference type="ChEBI" id="CHEBI:78454"/>
    </reaction>
    <physiologicalReaction direction="left-to-right" evidence="22">
        <dbReference type="Rhea" id="RHEA:41813"/>
    </physiologicalReaction>
</comment>
<proteinExistence type="predicted"/>
<evidence type="ECO:0000256" key="12">
    <source>
        <dbReference type="ARBA" id="ARBA00023398"/>
    </source>
</evidence>
<comment type="catalytic activity">
    <reaction evidence="33">
        <text>3-oxohexanoyl-[ACP] + NADPH + H(+) = (3R)-hydroxyhexanoyl-[ACP] + NADP(+)</text>
        <dbReference type="Rhea" id="RHEA:41824"/>
        <dbReference type="Rhea" id="RHEA-COMP:9629"/>
        <dbReference type="Rhea" id="RHEA-COMP:9630"/>
        <dbReference type="ChEBI" id="CHEBI:15378"/>
        <dbReference type="ChEBI" id="CHEBI:57783"/>
        <dbReference type="ChEBI" id="CHEBI:58349"/>
        <dbReference type="ChEBI" id="CHEBI:78456"/>
        <dbReference type="ChEBI" id="CHEBI:78457"/>
    </reaction>
    <physiologicalReaction direction="left-to-right" evidence="33">
        <dbReference type="Rhea" id="RHEA:41825"/>
    </physiologicalReaction>
</comment>
<dbReference type="GO" id="GO:0019171">
    <property type="term" value="F:(3R)-hydroxyacyl-[acyl-carrier-protein] dehydratase activity"/>
    <property type="evidence" value="ECO:0007669"/>
    <property type="project" value="UniProtKB-EC"/>
</dbReference>
<evidence type="ECO:0000256" key="22">
    <source>
        <dbReference type="ARBA" id="ARBA00047500"/>
    </source>
</evidence>
<comment type="catalytic activity">
    <reaction evidence="34">
        <text>a 2,3-saturated acyl-[ACP] + NADP(+) = a (2E)-enoyl-[ACP] + NADPH + H(+)</text>
        <dbReference type="Rhea" id="RHEA:22564"/>
        <dbReference type="Rhea" id="RHEA-COMP:9925"/>
        <dbReference type="Rhea" id="RHEA-COMP:9926"/>
        <dbReference type="ChEBI" id="CHEBI:15378"/>
        <dbReference type="ChEBI" id="CHEBI:57783"/>
        <dbReference type="ChEBI" id="CHEBI:58349"/>
        <dbReference type="ChEBI" id="CHEBI:78784"/>
        <dbReference type="ChEBI" id="CHEBI:78785"/>
        <dbReference type="EC" id="1.3.1.39"/>
    </reaction>
    <physiologicalReaction direction="right-to-left" evidence="34">
        <dbReference type="Rhea" id="RHEA:22566"/>
    </physiologicalReaction>
</comment>
<evidence type="ECO:0000256" key="34">
    <source>
        <dbReference type="ARBA" id="ARBA00048650"/>
    </source>
</evidence>
<keyword evidence="5" id="KW-0702">S-nitrosylation</keyword>
<evidence type="ECO:0000256" key="25">
    <source>
        <dbReference type="ARBA" id="ARBA00047897"/>
    </source>
</evidence>
<comment type="catalytic activity">
    <reaction evidence="14">
        <text>(3R)-hydroxyhexadecanoyl-[ACP] = (2E)-hexadecenoyl-[ACP] + H2O</text>
        <dbReference type="Rhea" id="RHEA:41908"/>
        <dbReference type="Rhea" id="RHEA-COMP:9650"/>
        <dbReference type="Rhea" id="RHEA-COMP:9651"/>
        <dbReference type="ChEBI" id="CHEBI:15377"/>
        <dbReference type="ChEBI" id="CHEBI:78480"/>
        <dbReference type="ChEBI" id="CHEBI:78481"/>
    </reaction>
    <physiologicalReaction direction="left-to-right" evidence="14">
        <dbReference type="Rhea" id="RHEA:41909"/>
    </physiologicalReaction>
</comment>
<reference evidence="54" key="1">
    <citation type="journal article" date="2017" name="bioRxiv">
        <title>Comparative analysis of the genomes of Stylophora pistillata and Acropora digitifera provides evidence for extensive differences between species of corals.</title>
        <authorList>
            <person name="Voolstra C.R."/>
            <person name="Li Y."/>
            <person name="Liew Y.J."/>
            <person name="Baumgarten S."/>
            <person name="Zoccola D."/>
            <person name="Flot J.-F."/>
            <person name="Tambutte S."/>
            <person name="Allemand D."/>
            <person name="Aranda M."/>
        </authorList>
    </citation>
    <scope>NUCLEOTIDE SEQUENCE [LARGE SCALE GENOMIC DNA]</scope>
</reference>
<dbReference type="InterPro" id="IPR029058">
    <property type="entry name" value="AB_hydrolase_fold"/>
</dbReference>
<dbReference type="SUPFAM" id="SSF55048">
    <property type="entry name" value="Probable ACP-binding domain of malonyl-CoA ACP transacylase"/>
    <property type="match status" value="1"/>
</dbReference>
<feature type="active site" description="Proton acceptor; for dehydratase activity" evidence="47">
    <location>
        <position position="1870"/>
    </location>
</feature>
<comment type="pathway">
    <text evidence="1">Lipid metabolism.</text>
</comment>
<evidence type="ECO:0000256" key="42">
    <source>
        <dbReference type="ARBA" id="ARBA00049414"/>
    </source>
</evidence>
<dbReference type="Gene3D" id="3.40.50.720">
    <property type="entry name" value="NAD(P)-binding Rossmann-like Domain"/>
    <property type="match status" value="3"/>
</dbReference>
<evidence type="ECO:0000256" key="46">
    <source>
        <dbReference type="ARBA" id="ARBA00049533"/>
    </source>
</evidence>
<dbReference type="Gene3D" id="3.30.70.3290">
    <property type="match status" value="1"/>
</dbReference>
<protein>
    <submittedName>
        <fullName evidence="53">Phthiocerol synthesis polyketide synthase type I PpsC</fullName>
    </submittedName>
</protein>
<feature type="transmembrane region" description="Helical" evidence="49">
    <location>
        <begin position="308"/>
        <end position="328"/>
    </location>
</feature>
<dbReference type="EMBL" id="LSMT01000006">
    <property type="protein sequence ID" value="PFX34178.1"/>
    <property type="molecule type" value="Genomic_DNA"/>
</dbReference>
<dbReference type="STRING" id="50429.A0A2B4T056"/>
<feature type="transmembrane region" description="Helical" evidence="49">
    <location>
        <begin position="840"/>
        <end position="863"/>
    </location>
</feature>
<dbReference type="InterPro" id="IPR016036">
    <property type="entry name" value="Malonyl_transacylase_ACP-bd"/>
</dbReference>
<dbReference type="GO" id="GO:0016297">
    <property type="term" value="F:fatty acyl-[ACP] hydrolase activity"/>
    <property type="evidence" value="ECO:0007669"/>
    <property type="project" value="UniProtKB-EC"/>
</dbReference>
<keyword evidence="2" id="KW-0596">Phosphopantetheine</keyword>
<comment type="catalytic activity">
    <reaction evidence="19">
        <text>a (3R)-hydroxyacyl-[ACP] + NADP(+) = a 3-oxoacyl-[ACP] + NADPH + H(+)</text>
        <dbReference type="Rhea" id="RHEA:17397"/>
        <dbReference type="Rhea" id="RHEA-COMP:9916"/>
        <dbReference type="Rhea" id="RHEA-COMP:9945"/>
        <dbReference type="ChEBI" id="CHEBI:15378"/>
        <dbReference type="ChEBI" id="CHEBI:57783"/>
        <dbReference type="ChEBI" id="CHEBI:58349"/>
        <dbReference type="ChEBI" id="CHEBI:78776"/>
        <dbReference type="ChEBI" id="CHEBI:78827"/>
        <dbReference type="EC" id="1.1.1.100"/>
    </reaction>
    <physiologicalReaction direction="right-to-left" evidence="19">
        <dbReference type="Rhea" id="RHEA:17399"/>
    </physiologicalReaction>
</comment>
<evidence type="ECO:0000256" key="16">
    <source>
        <dbReference type="ARBA" id="ARBA00023442"/>
    </source>
</evidence>
<dbReference type="SUPFAM" id="SSF51735">
    <property type="entry name" value="NAD(P)-binding Rossmann-fold domains"/>
    <property type="match status" value="3"/>
</dbReference>
<feature type="compositionally biased region" description="Basic residues" evidence="48">
    <location>
        <begin position="23"/>
        <end position="32"/>
    </location>
</feature>
<dbReference type="InterPro" id="IPR016035">
    <property type="entry name" value="Acyl_Trfase/lysoPLipase"/>
</dbReference>
<comment type="catalytic activity">
    <reaction evidence="30">
        <text>tetradecanoyl-[ACP] + H2O = tetradecanoate + holo-[ACP] + H(+)</text>
        <dbReference type="Rhea" id="RHEA:30123"/>
        <dbReference type="Rhea" id="RHEA-COMP:9648"/>
        <dbReference type="Rhea" id="RHEA-COMP:9685"/>
        <dbReference type="ChEBI" id="CHEBI:15377"/>
        <dbReference type="ChEBI" id="CHEBI:15378"/>
        <dbReference type="ChEBI" id="CHEBI:30807"/>
        <dbReference type="ChEBI" id="CHEBI:64479"/>
        <dbReference type="ChEBI" id="CHEBI:78477"/>
        <dbReference type="EC" id="3.1.2.14"/>
    </reaction>
    <physiologicalReaction direction="left-to-right" evidence="30">
        <dbReference type="Rhea" id="RHEA:30124"/>
    </physiologicalReaction>
</comment>
<comment type="catalytic activity">
    <reaction evidence="32">
        <text>a fatty acyl-[ACP] + malonyl-[ACP] + H(+) = a 3-oxoacyl-[ACP] + holo-[ACP] + CO2</text>
        <dbReference type="Rhea" id="RHEA:22836"/>
        <dbReference type="Rhea" id="RHEA-COMP:9623"/>
        <dbReference type="Rhea" id="RHEA-COMP:9685"/>
        <dbReference type="Rhea" id="RHEA-COMP:9916"/>
        <dbReference type="Rhea" id="RHEA-COMP:14125"/>
        <dbReference type="ChEBI" id="CHEBI:15378"/>
        <dbReference type="ChEBI" id="CHEBI:16526"/>
        <dbReference type="ChEBI" id="CHEBI:64479"/>
        <dbReference type="ChEBI" id="CHEBI:78449"/>
        <dbReference type="ChEBI" id="CHEBI:78776"/>
        <dbReference type="ChEBI" id="CHEBI:138651"/>
        <dbReference type="EC" id="2.3.1.41"/>
    </reaction>
    <physiologicalReaction direction="left-to-right" evidence="32">
        <dbReference type="Rhea" id="RHEA:22837"/>
    </physiologicalReaction>
</comment>
<name>A0A2B4T056_STYPI</name>
<evidence type="ECO:0000256" key="23">
    <source>
        <dbReference type="ARBA" id="ARBA00047578"/>
    </source>
</evidence>
<keyword evidence="4" id="KW-0808">Transferase</keyword>
<dbReference type="Gene3D" id="3.40.366.10">
    <property type="entry name" value="Malonyl-Coenzyme A Acyl Carrier Protein, domain 2"/>
    <property type="match status" value="1"/>
</dbReference>
<comment type="catalytic activity">
    <reaction evidence="42">
        <text>3-oxohexadecanoyl-[ACP] + NADPH + H(+) = (3R)-hydroxyhexadecanoyl-[ACP] + NADP(+)</text>
        <dbReference type="Rhea" id="RHEA:41904"/>
        <dbReference type="Rhea" id="RHEA-COMP:9649"/>
        <dbReference type="Rhea" id="RHEA-COMP:9650"/>
        <dbReference type="ChEBI" id="CHEBI:15378"/>
        <dbReference type="ChEBI" id="CHEBI:57783"/>
        <dbReference type="ChEBI" id="CHEBI:58349"/>
        <dbReference type="ChEBI" id="CHEBI:78478"/>
        <dbReference type="ChEBI" id="CHEBI:78480"/>
    </reaction>
    <physiologicalReaction direction="left-to-right" evidence="42">
        <dbReference type="Rhea" id="RHEA:41905"/>
    </physiologicalReaction>
</comment>
<evidence type="ECO:0000256" key="2">
    <source>
        <dbReference type="ARBA" id="ARBA00022450"/>
    </source>
</evidence>
<feature type="compositionally biased region" description="Acidic residues" evidence="48">
    <location>
        <begin position="1"/>
        <end position="12"/>
    </location>
</feature>
<evidence type="ECO:0000256" key="47">
    <source>
        <dbReference type="PROSITE-ProRule" id="PRU01363"/>
    </source>
</evidence>
<dbReference type="PANTHER" id="PTHR43775">
    <property type="entry name" value="FATTY ACID SYNTHASE"/>
    <property type="match status" value="1"/>
</dbReference>
<dbReference type="SMART" id="SM00827">
    <property type="entry name" value="PKS_AT"/>
    <property type="match status" value="1"/>
</dbReference>
<dbReference type="InterPro" id="IPR001031">
    <property type="entry name" value="Thioesterase"/>
</dbReference>
<dbReference type="PANTHER" id="PTHR43775:SF37">
    <property type="entry name" value="SI:DKEY-61P9.11"/>
    <property type="match status" value="1"/>
</dbReference>
<dbReference type="InterPro" id="IPR049900">
    <property type="entry name" value="PKS_mFAS_DH"/>
</dbReference>
<dbReference type="InterPro" id="IPR001227">
    <property type="entry name" value="Ac_transferase_dom_sf"/>
</dbReference>
<feature type="transmembrane region" description="Helical" evidence="49">
    <location>
        <begin position="435"/>
        <end position="464"/>
    </location>
</feature>
<evidence type="ECO:0000256" key="8">
    <source>
        <dbReference type="ARBA" id="ARBA00023351"/>
    </source>
</evidence>
<dbReference type="SUPFAM" id="SSF53474">
    <property type="entry name" value="alpha/beta-Hydrolases"/>
    <property type="match status" value="1"/>
</dbReference>
<feature type="transmembrane region" description="Helical" evidence="49">
    <location>
        <begin position="813"/>
        <end position="833"/>
    </location>
</feature>
<comment type="catalytic activity">
    <reaction evidence="11">
        <text>a (3R)-hydroxyacyl-[ACP] = a (2E)-enoyl-[ACP] + H2O</text>
        <dbReference type="Rhea" id="RHEA:13097"/>
        <dbReference type="Rhea" id="RHEA-COMP:9925"/>
        <dbReference type="Rhea" id="RHEA-COMP:9945"/>
        <dbReference type="ChEBI" id="CHEBI:15377"/>
        <dbReference type="ChEBI" id="CHEBI:78784"/>
        <dbReference type="ChEBI" id="CHEBI:78827"/>
        <dbReference type="EC" id="4.2.1.59"/>
    </reaction>
    <physiologicalReaction direction="left-to-right" evidence="11">
        <dbReference type="Rhea" id="RHEA:13098"/>
    </physiologicalReaction>
</comment>
<comment type="catalytic activity">
    <reaction evidence="24">
        <text>(2E)-hexadecenoyl-[ACP] + NADPH + H(+) = hexadecanoyl-[ACP] + NADP(+)</text>
        <dbReference type="Rhea" id="RHEA:41912"/>
        <dbReference type="Rhea" id="RHEA-COMP:9651"/>
        <dbReference type="Rhea" id="RHEA-COMP:9652"/>
        <dbReference type="ChEBI" id="CHEBI:15378"/>
        <dbReference type="ChEBI" id="CHEBI:57783"/>
        <dbReference type="ChEBI" id="CHEBI:58349"/>
        <dbReference type="ChEBI" id="CHEBI:78481"/>
        <dbReference type="ChEBI" id="CHEBI:78483"/>
    </reaction>
    <physiologicalReaction direction="left-to-right" evidence="24">
        <dbReference type="Rhea" id="RHEA:41913"/>
    </physiologicalReaction>
</comment>
<evidence type="ECO:0000256" key="20">
    <source>
        <dbReference type="ARBA" id="ARBA00047440"/>
    </source>
</evidence>
<comment type="catalytic activity">
    <reaction evidence="41">
        <text>3-oxododecanoyl-[ACP] + NADPH + H(+) = (3R)-hydroxydodecanoyl-[ACP] + NADP(+)</text>
        <dbReference type="Rhea" id="RHEA:41872"/>
        <dbReference type="Rhea" id="RHEA-COMP:9641"/>
        <dbReference type="Rhea" id="RHEA-COMP:9642"/>
        <dbReference type="ChEBI" id="CHEBI:15378"/>
        <dbReference type="ChEBI" id="CHEBI:57783"/>
        <dbReference type="ChEBI" id="CHEBI:58349"/>
        <dbReference type="ChEBI" id="CHEBI:78469"/>
        <dbReference type="ChEBI" id="CHEBI:78470"/>
    </reaction>
    <physiologicalReaction direction="left-to-right" evidence="41">
        <dbReference type="Rhea" id="RHEA:41873"/>
    </physiologicalReaction>
</comment>
<dbReference type="InterPro" id="IPR020807">
    <property type="entry name" value="PKS_DH"/>
</dbReference>
<evidence type="ECO:0000256" key="44">
    <source>
        <dbReference type="ARBA" id="ARBA00049449"/>
    </source>
</evidence>
<dbReference type="InterPro" id="IPR049552">
    <property type="entry name" value="PKS_DH_N"/>
</dbReference>
<evidence type="ECO:0000259" key="50">
    <source>
        <dbReference type="PROSITE" id="PS50075"/>
    </source>
</evidence>
<comment type="catalytic activity">
    <reaction evidence="29">
        <text>(2E)-dodecenoyl-[ACP] + NADPH + H(+) = dodecanoyl-[ACP] + NADP(+)</text>
        <dbReference type="Rhea" id="RHEA:41880"/>
        <dbReference type="Rhea" id="RHEA-COMP:9643"/>
        <dbReference type="Rhea" id="RHEA-COMP:9644"/>
        <dbReference type="ChEBI" id="CHEBI:15378"/>
        <dbReference type="ChEBI" id="CHEBI:57783"/>
        <dbReference type="ChEBI" id="CHEBI:58349"/>
        <dbReference type="ChEBI" id="CHEBI:65264"/>
        <dbReference type="ChEBI" id="CHEBI:78472"/>
    </reaction>
    <physiologicalReaction direction="left-to-right" evidence="29">
        <dbReference type="Rhea" id="RHEA:41881"/>
    </physiologicalReaction>
</comment>
<evidence type="ECO:0000256" key="7">
    <source>
        <dbReference type="ARBA" id="ARBA00023332"/>
    </source>
</evidence>
<feature type="active site" description="Proton donor; for dehydratase activity" evidence="47">
    <location>
        <position position="2050"/>
    </location>
</feature>
<comment type="caution">
    <text evidence="53">The sequence shown here is derived from an EMBL/GenBank/DDBJ whole genome shotgun (WGS) entry which is preliminary data.</text>
</comment>
<dbReference type="Gene3D" id="3.10.129.110">
    <property type="entry name" value="Polyketide synthase dehydratase"/>
    <property type="match status" value="1"/>
</dbReference>
<dbReference type="InterPro" id="IPR013968">
    <property type="entry name" value="PKS_KR"/>
</dbReference>
<dbReference type="InterPro" id="IPR042104">
    <property type="entry name" value="PKS_dehydratase_sf"/>
</dbReference>
<evidence type="ECO:0000256" key="3">
    <source>
        <dbReference type="ARBA" id="ARBA00022553"/>
    </source>
</evidence>
<dbReference type="InterPro" id="IPR049551">
    <property type="entry name" value="PKS_DH_C"/>
</dbReference>
<feature type="transmembrane region" description="Helical" evidence="49">
    <location>
        <begin position="69"/>
        <end position="89"/>
    </location>
</feature>
<keyword evidence="49" id="KW-1133">Transmembrane helix</keyword>
<comment type="catalytic activity">
    <reaction evidence="13">
        <text>(3R)-hydroxyoctadecanoyl-[ACP] = (2E)-octadecenoyl-[ACP] + H2O</text>
        <dbReference type="Rhea" id="RHEA:41924"/>
        <dbReference type="Rhea" id="RHEA-COMP:9654"/>
        <dbReference type="Rhea" id="RHEA-COMP:9655"/>
        <dbReference type="ChEBI" id="CHEBI:15377"/>
        <dbReference type="ChEBI" id="CHEBI:78488"/>
        <dbReference type="ChEBI" id="CHEBI:78489"/>
    </reaction>
    <physiologicalReaction direction="left-to-right" evidence="13">
        <dbReference type="Rhea" id="RHEA:41925"/>
    </physiologicalReaction>
</comment>
<dbReference type="InterPro" id="IPR018201">
    <property type="entry name" value="Ketoacyl_synth_AS"/>
</dbReference>
<comment type="catalytic activity">
    <reaction evidence="36">
        <text>hexadecanoyl-[ACP] + H2O = hexadecanoate + holo-[ACP] + H(+)</text>
        <dbReference type="Rhea" id="RHEA:41932"/>
        <dbReference type="Rhea" id="RHEA-COMP:9652"/>
        <dbReference type="Rhea" id="RHEA-COMP:9685"/>
        <dbReference type="ChEBI" id="CHEBI:7896"/>
        <dbReference type="ChEBI" id="CHEBI:15377"/>
        <dbReference type="ChEBI" id="CHEBI:15378"/>
        <dbReference type="ChEBI" id="CHEBI:64479"/>
        <dbReference type="ChEBI" id="CHEBI:78483"/>
        <dbReference type="EC" id="3.1.2.14"/>
    </reaction>
    <physiologicalReaction direction="left-to-right" evidence="36">
        <dbReference type="Rhea" id="RHEA:41933"/>
    </physiologicalReaction>
</comment>
<evidence type="ECO:0000256" key="32">
    <source>
        <dbReference type="ARBA" id="ARBA00048506"/>
    </source>
</evidence>
<evidence type="ECO:0000256" key="19">
    <source>
        <dbReference type="ARBA" id="ARBA00047400"/>
    </source>
</evidence>
<comment type="catalytic activity">
    <reaction evidence="45">
        <text>(2E)-decenoyl-[ACP] + NADPH + H(+) = decanoyl-[ACP] + NADP(+)</text>
        <dbReference type="Rhea" id="RHEA:41864"/>
        <dbReference type="Rhea" id="RHEA-COMP:9639"/>
        <dbReference type="Rhea" id="RHEA-COMP:9640"/>
        <dbReference type="ChEBI" id="CHEBI:15378"/>
        <dbReference type="ChEBI" id="CHEBI:57783"/>
        <dbReference type="ChEBI" id="CHEBI:58349"/>
        <dbReference type="ChEBI" id="CHEBI:78467"/>
        <dbReference type="ChEBI" id="CHEBI:78468"/>
    </reaction>
    <physiologicalReaction direction="left-to-right" evidence="45">
        <dbReference type="Rhea" id="RHEA:41865"/>
    </physiologicalReaction>
</comment>
<comment type="catalytic activity">
    <reaction evidence="15">
        <text>(3R)-hydroxybutanoyl-[ACP] = (2E)-butenoyl-[ACP] + H2O</text>
        <dbReference type="Rhea" id="RHEA:41808"/>
        <dbReference type="Rhea" id="RHEA-COMP:9626"/>
        <dbReference type="Rhea" id="RHEA-COMP:9627"/>
        <dbReference type="ChEBI" id="CHEBI:15377"/>
        <dbReference type="ChEBI" id="CHEBI:78451"/>
        <dbReference type="ChEBI" id="CHEBI:78453"/>
    </reaction>
    <physiologicalReaction direction="left-to-right" evidence="15">
        <dbReference type="Rhea" id="RHEA:41809"/>
    </physiologicalReaction>
</comment>
<dbReference type="InterPro" id="IPR032821">
    <property type="entry name" value="PKS_assoc"/>
</dbReference>
<dbReference type="Pfam" id="PF00109">
    <property type="entry name" value="ketoacyl-synt"/>
    <property type="match status" value="1"/>
</dbReference>
<evidence type="ECO:0000256" key="36">
    <source>
        <dbReference type="ARBA" id="ARBA00048704"/>
    </source>
</evidence>
<feature type="transmembrane region" description="Helical" evidence="49">
    <location>
        <begin position="747"/>
        <end position="772"/>
    </location>
</feature>
<evidence type="ECO:0000256" key="35">
    <source>
        <dbReference type="ARBA" id="ARBA00048691"/>
    </source>
</evidence>
<dbReference type="PROSITE" id="PS52019">
    <property type="entry name" value="PKS_MFAS_DH"/>
    <property type="match status" value="1"/>
</dbReference>
<evidence type="ECO:0000256" key="39">
    <source>
        <dbReference type="ARBA" id="ARBA00049109"/>
    </source>
</evidence>
<dbReference type="Gene3D" id="3.40.47.10">
    <property type="match status" value="1"/>
</dbReference>
<dbReference type="Pfam" id="PF08659">
    <property type="entry name" value="KR"/>
    <property type="match status" value="1"/>
</dbReference>
<feature type="region of interest" description="Disordered" evidence="48">
    <location>
        <begin position="3082"/>
        <end position="3109"/>
    </location>
</feature>
<dbReference type="SUPFAM" id="SSF53901">
    <property type="entry name" value="Thiolase-like"/>
    <property type="match status" value="1"/>
</dbReference>
<comment type="catalytic activity">
    <reaction evidence="35">
        <text>holo-[ACP] + acetyl-CoA = acetyl-[ACP] + CoA</text>
        <dbReference type="Rhea" id="RHEA:41788"/>
        <dbReference type="Rhea" id="RHEA-COMP:9621"/>
        <dbReference type="Rhea" id="RHEA-COMP:9685"/>
        <dbReference type="ChEBI" id="CHEBI:57287"/>
        <dbReference type="ChEBI" id="CHEBI:57288"/>
        <dbReference type="ChEBI" id="CHEBI:64479"/>
        <dbReference type="ChEBI" id="CHEBI:78446"/>
        <dbReference type="EC" id="2.3.1.38"/>
    </reaction>
    <physiologicalReaction direction="left-to-right" evidence="35">
        <dbReference type="Rhea" id="RHEA:41789"/>
    </physiologicalReaction>
</comment>
<evidence type="ECO:0000256" key="17">
    <source>
        <dbReference type="ARBA" id="ARBA00047300"/>
    </source>
</evidence>
<evidence type="ECO:0000256" key="4">
    <source>
        <dbReference type="ARBA" id="ARBA00022679"/>
    </source>
</evidence>
<comment type="catalytic activity">
    <reaction evidence="9">
        <text>(3R)-hydroxyhexanoyl-[ACP] = (2E)-hexenoyl-[ACP] + H2O</text>
        <dbReference type="Rhea" id="RHEA:41828"/>
        <dbReference type="Rhea" id="RHEA-COMP:9630"/>
        <dbReference type="Rhea" id="RHEA-COMP:9631"/>
        <dbReference type="ChEBI" id="CHEBI:15377"/>
        <dbReference type="ChEBI" id="CHEBI:78457"/>
        <dbReference type="ChEBI" id="CHEBI:78458"/>
    </reaction>
    <physiologicalReaction direction="left-to-right" evidence="9">
        <dbReference type="Rhea" id="RHEA:41829"/>
    </physiologicalReaction>
</comment>
<comment type="catalytic activity">
    <reaction evidence="28">
        <text>hexadecanoyl-[ACP] + malonyl-[ACP] + H(+) = 3-oxooctadecanoyl-[ACP] + holo-[ACP] + CO2</text>
        <dbReference type="Rhea" id="RHEA:41916"/>
        <dbReference type="Rhea" id="RHEA-COMP:9623"/>
        <dbReference type="Rhea" id="RHEA-COMP:9652"/>
        <dbReference type="Rhea" id="RHEA-COMP:9653"/>
        <dbReference type="Rhea" id="RHEA-COMP:9685"/>
        <dbReference type="ChEBI" id="CHEBI:15378"/>
        <dbReference type="ChEBI" id="CHEBI:16526"/>
        <dbReference type="ChEBI" id="CHEBI:64479"/>
        <dbReference type="ChEBI" id="CHEBI:78449"/>
        <dbReference type="ChEBI" id="CHEBI:78483"/>
        <dbReference type="ChEBI" id="CHEBI:78487"/>
    </reaction>
    <physiologicalReaction direction="left-to-right" evidence="28">
        <dbReference type="Rhea" id="RHEA:41917"/>
    </physiologicalReaction>
</comment>
<comment type="catalytic activity">
    <reaction evidence="40">
        <text>(2E)-tetradecenoyl-[ACP] + NADPH + H(+) = tetradecanoyl-[ACP] + NADP(+)</text>
        <dbReference type="Rhea" id="RHEA:41896"/>
        <dbReference type="Rhea" id="RHEA-COMP:9647"/>
        <dbReference type="Rhea" id="RHEA-COMP:9648"/>
        <dbReference type="ChEBI" id="CHEBI:15378"/>
        <dbReference type="ChEBI" id="CHEBI:57783"/>
        <dbReference type="ChEBI" id="CHEBI:58349"/>
        <dbReference type="ChEBI" id="CHEBI:78475"/>
        <dbReference type="ChEBI" id="CHEBI:78477"/>
    </reaction>
    <physiologicalReaction direction="left-to-right" evidence="40">
        <dbReference type="Rhea" id="RHEA:41897"/>
    </physiologicalReaction>
</comment>
<dbReference type="InterPro" id="IPR057326">
    <property type="entry name" value="KR_dom"/>
</dbReference>
<comment type="catalytic activity">
    <reaction evidence="38">
        <text>(2E)-octadecenoyl-[ACP] + NADPH + H(+) = octadecanoyl-[ACP] + NADP(+)</text>
        <dbReference type="Rhea" id="RHEA:41928"/>
        <dbReference type="Rhea" id="RHEA-COMP:9655"/>
        <dbReference type="Rhea" id="RHEA-COMP:9656"/>
        <dbReference type="ChEBI" id="CHEBI:15378"/>
        <dbReference type="ChEBI" id="CHEBI:57783"/>
        <dbReference type="ChEBI" id="CHEBI:58349"/>
        <dbReference type="ChEBI" id="CHEBI:78489"/>
        <dbReference type="ChEBI" id="CHEBI:78495"/>
    </reaction>
    <physiologicalReaction direction="left-to-right" evidence="38">
        <dbReference type="Rhea" id="RHEA:41929"/>
    </physiologicalReaction>
</comment>
<comment type="catalytic activity">
    <reaction evidence="21">
        <text>tetradecanoyl-[ACP] + malonyl-[ACP] + H(+) = 3-oxohexadecanoyl-[ACP] + holo-[ACP] + CO2</text>
        <dbReference type="Rhea" id="RHEA:41900"/>
        <dbReference type="Rhea" id="RHEA-COMP:9623"/>
        <dbReference type="Rhea" id="RHEA-COMP:9648"/>
        <dbReference type="Rhea" id="RHEA-COMP:9649"/>
        <dbReference type="Rhea" id="RHEA-COMP:9685"/>
        <dbReference type="ChEBI" id="CHEBI:15378"/>
        <dbReference type="ChEBI" id="CHEBI:16526"/>
        <dbReference type="ChEBI" id="CHEBI:64479"/>
        <dbReference type="ChEBI" id="CHEBI:78449"/>
        <dbReference type="ChEBI" id="CHEBI:78477"/>
        <dbReference type="ChEBI" id="CHEBI:78478"/>
    </reaction>
    <physiologicalReaction direction="left-to-right" evidence="21">
        <dbReference type="Rhea" id="RHEA:41901"/>
    </physiologicalReaction>
</comment>
<dbReference type="InterPro" id="IPR020841">
    <property type="entry name" value="PKS_Beta-ketoAc_synthase_dom"/>
</dbReference>
<evidence type="ECO:0000256" key="6">
    <source>
        <dbReference type="ARBA" id="ARBA00022898"/>
    </source>
</evidence>
<evidence type="ECO:0000256" key="15">
    <source>
        <dbReference type="ARBA" id="ARBA00023402"/>
    </source>
</evidence>
<evidence type="ECO:0000313" key="54">
    <source>
        <dbReference type="Proteomes" id="UP000225706"/>
    </source>
</evidence>
<dbReference type="GO" id="GO:0004316">
    <property type="term" value="F:3-oxoacyl-[acyl-carrier-protein] reductase (NADPH) activity"/>
    <property type="evidence" value="ECO:0007669"/>
    <property type="project" value="UniProtKB-EC"/>
</dbReference>
<comment type="catalytic activity">
    <reaction evidence="23">
        <text>dodecanoyl-[ACP] + malonyl-[ACP] + H(+) = 3-oxotetradecanoyl-[ACP] + holo-[ACP] + CO2</text>
        <dbReference type="Rhea" id="RHEA:41884"/>
        <dbReference type="Rhea" id="RHEA-COMP:9623"/>
        <dbReference type="Rhea" id="RHEA-COMP:9644"/>
        <dbReference type="Rhea" id="RHEA-COMP:9645"/>
        <dbReference type="Rhea" id="RHEA-COMP:9685"/>
        <dbReference type="ChEBI" id="CHEBI:15378"/>
        <dbReference type="ChEBI" id="CHEBI:16526"/>
        <dbReference type="ChEBI" id="CHEBI:64479"/>
        <dbReference type="ChEBI" id="CHEBI:65264"/>
        <dbReference type="ChEBI" id="CHEBI:78449"/>
        <dbReference type="ChEBI" id="CHEBI:78473"/>
    </reaction>
    <physiologicalReaction direction="left-to-right" evidence="23">
        <dbReference type="Rhea" id="RHEA:41885"/>
    </physiologicalReaction>
</comment>
<evidence type="ECO:0000313" key="53">
    <source>
        <dbReference type="EMBL" id="PFX34178.1"/>
    </source>
</evidence>
<dbReference type="InterPro" id="IPR050091">
    <property type="entry name" value="PKS_NRPS_Biosynth_Enz"/>
</dbReference>
<comment type="catalytic activity">
    <reaction evidence="20">
        <text>3-oxodecanoyl-[ACP] + NADPH + H(+) = (3R)-hydroxydecanoyl-[ACP] + NADP(+)</text>
        <dbReference type="Rhea" id="RHEA:41856"/>
        <dbReference type="Rhea" id="RHEA-COMP:9637"/>
        <dbReference type="Rhea" id="RHEA-COMP:9638"/>
        <dbReference type="ChEBI" id="CHEBI:15378"/>
        <dbReference type="ChEBI" id="CHEBI:57783"/>
        <dbReference type="ChEBI" id="CHEBI:58349"/>
        <dbReference type="ChEBI" id="CHEBI:78464"/>
        <dbReference type="ChEBI" id="CHEBI:78466"/>
    </reaction>
    <physiologicalReaction direction="left-to-right" evidence="20">
        <dbReference type="Rhea" id="RHEA:41857"/>
    </physiologicalReaction>
</comment>
<evidence type="ECO:0000256" key="9">
    <source>
        <dbReference type="ARBA" id="ARBA00023373"/>
    </source>
</evidence>
<comment type="catalytic activity">
    <reaction evidence="8">
        <text>(3R)-hydroxydodecanoyl-[ACP] = (2E)-dodecenoyl-[ACP] + H2O</text>
        <dbReference type="Rhea" id="RHEA:41876"/>
        <dbReference type="Rhea" id="RHEA-COMP:9642"/>
        <dbReference type="Rhea" id="RHEA-COMP:9643"/>
        <dbReference type="ChEBI" id="CHEBI:15377"/>
        <dbReference type="ChEBI" id="CHEBI:78470"/>
        <dbReference type="ChEBI" id="CHEBI:78472"/>
    </reaction>
    <physiologicalReaction direction="left-to-right" evidence="8">
        <dbReference type="Rhea" id="RHEA:41877"/>
    </physiologicalReaction>
</comment>
<dbReference type="Gene3D" id="3.90.180.10">
    <property type="entry name" value="Medium-chain alcohol dehydrogenases, catalytic domain"/>
    <property type="match status" value="1"/>
</dbReference>
<dbReference type="Pfam" id="PF00975">
    <property type="entry name" value="Thioesterase"/>
    <property type="match status" value="1"/>
</dbReference>
<evidence type="ECO:0000256" key="10">
    <source>
        <dbReference type="ARBA" id="ARBA00023388"/>
    </source>
</evidence>
<feature type="domain" description="Carrier" evidence="50">
    <location>
        <begin position="3006"/>
        <end position="3082"/>
    </location>
</feature>
<evidence type="ECO:0000256" key="33">
    <source>
        <dbReference type="ARBA" id="ARBA00048571"/>
    </source>
</evidence>
<feature type="domain" description="Ketosynthase family 3 (KS3)" evidence="51">
    <location>
        <begin position="907"/>
        <end position="1340"/>
    </location>
</feature>
<comment type="catalytic activity">
    <reaction evidence="26">
        <text>3-oxobutanoyl-[ACP] + NADPH + H(+) = (3R)-hydroxybutanoyl-[ACP] + NADP(+)</text>
        <dbReference type="Rhea" id="RHEA:41804"/>
        <dbReference type="Rhea" id="RHEA-COMP:9625"/>
        <dbReference type="Rhea" id="RHEA-COMP:9626"/>
        <dbReference type="ChEBI" id="CHEBI:15378"/>
        <dbReference type="ChEBI" id="CHEBI:57783"/>
        <dbReference type="ChEBI" id="CHEBI:58349"/>
        <dbReference type="ChEBI" id="CHEBI:78450"/>
        <dbReference type="ChEBI" id="CHEBI:78451"/>
    </reaction>
    <physiologicalReaction direction="left-to-right" evidence="26">
        <dbReference type="Rhea" id="RHEA:41805"/>
    </physiologicalReaction>
</comment>
<dbReference type="SMART" id="SM00826">
    <property type="entry name" value="PKS_DH"/>
    <property type="match status" value="1"/>
</dbReference>
<dbReference type="GO" id="GO:0004313">
    <property type="term" value="F:[acyl-carrier-protein] S-acetyltransferase activity"/>
    <property type="evidence" value="ECO:0007669"/>
    <property type="project" value="UniProtKB-EC"/>
</dbReference>
<dbReference type="InterPro" id="IPR016039">
    <property type="entry name" value="Thiolase-like"/>
</dbReference>
<comment type="catalytic activity">
    <reaction evidence="27">
        <text>acetyl-[ACP] + malonyl-[ACP] + H(+) = 3-oxobutanoyl-[ACP] + holo-[ACP] + CO2</text>
        <dbReference type="Rhea" id="RHEA:41800"/>
        <dbReference type="Rhea" id="RHEA-COMP:9621"/>
        <dbReference type="Rhea" id="RHEA-COMP:9623"/>
        <dbReference type="Rhea" id="RHEA-COMP:9625"/>
        <dbReference type="Rhea" id="RHEA-COMP:9685"/>
        <dbReference type="ChEBI" id="CHEBI:15378"/>
        <dbReference type="ChEBI" id="CHEBI:16526"/>
        <dbReference type="ChEBI" id="CHEBI:64479"/>
        <dbReference type="ChEBI" id="CHEBI:78446"/>
        <dbReference type="ChEBI" id="CHEBI:78449"/>
        <dbReference type="ChEBI" id="CHEBI:78450"/>
    </reaction>
    <physiologicalReaction direction="left-to-right" evidence="27">
        <dbReference type="Rhea" id="RHEA:41801"/>
    </physiologicalReaction>
</comment>
<evidence type="ECO:0000256" key="28">
    <source>
        <dbReference type="ARBA" id="ARBA00048051"/>
    </source>
</evidence>
<dbReference type="InterPro" id="IPR014030">
    <property type="entry name" value="Ketoacyl_synth_N"/>
</dbReference>
<feature type="transmembrane region" description="Helical" evidence="49">
    <location>
        <begin position="369"/>
        <end position="390"/>
    </location>
</feature>
<dbReference type="GO" id="GO:0141148">
    <property type="term" value="F:enoyl-[acyl-carrier-protein] reductase (NADPH) activity"/>
    <property type="evidence" value="ECO:0007669"/>
    <property type="project" value="UniProtKB-EC"/>
</dbReference>
<keyword evidence="6" id="KW-0663">Pyridoxal phosphate</keyword>
<dbReference type="InterPro" id="IPR036291">
    <property type="entry name" value="NAD(P)-bd_dom_sf"/>
</dbReference>
<gene>
    <name evidence="53" type="primary">ppsC</name>
    <name evidence="53" type="ORF">AWC38_SpisGene1025</name>
</gene>
<comment type="catalytic activity">
    <reaction evidence="10">
        <text>(3R)-hydroxydecanoyl-[ACP] = (2E)-decenoyl-[ACP] + H2O</text>
        <dbReference type="Rhea" id="RHEA:41860"/>
        <dbReference type="Rhea" id="RHEA-COMP:9638"/>
        <dbReference type="Rhea" id="RHEA-COMP:9639"/>
        <dbReference type="ChEBI" id="CHEBI:15377"/>
        <dbReference type="ChEBI" id="CHEBI:78466"/>
        <dbReference type="ChEBI" id="CHEBI:78467"/>
    </reaction>
    <physiologicalReaction direction="left-to-right" evidence="10">
        <dbReference type="Rhea" id="RHEA:41861"/>
    </physiologicalReaction>
</comment>
<dbReference type="Pfam" id="PF14765">
    <property type="entry name" value="PS-DH"/>
    <property type="match status" value="1"/>
</dbReference>
<keyword evidence="49" id="KW-0472">Membrane</keyword>
<dbReference type="SMART" id="SM00829">
    <property type="entry name" value="PKS_ER"/>
    <property type="match status" value="1"/>
</dbReference>
<evidence type="ECO:0000256" key="37">
    <source>
        <dbReference type="ARBA" id="ARBA00048935"/>
    </source>
</evidence>
<keyword evidence="54" id="KW-1185">Reference proteome</keyword>
<evidence type="ECO:0000256" key="31">
    <source>
        <dbReference type="ARBA" id="ARBA00048420"/>
    </source>
</evidence>
<evidence type="ECO:0000256" key="26">
    <source>
        <dbReference type="ARBA" id="ARBA00047953"/>
    </source>
</evidence>
<accession>A0A2B4T056</accession>
<feature type="transmembrane region" description="Helical" evidence="49">
    <location>
        <begin position="340"/>
        <end position="363"/>
    </location>
</feature>
<evidence type="ECO:0000256" key="1">
    <source>
        <dbReference type="ARBA" id="ARBA00005189"/>
    </source>
</evidence>
<evidence type="ECO:0000256" key="18">
    <source>
        <dbReference type="ARBA" id="ARBA00047394"/>
    </source>
</evidence>
<dbReference type="SUPFAM" id="SSF82866">
    <property type="entry name" value="Multidrug efflux transporter AcrB transmembrane domain"/>
    <property type="match status" value="1"/>
</dbReference>
<comment type="catalytic activity">
    <reaction evidence="12">
        <text>(3R)-hydroxytetradecanoyl-[ACP] = (2E)-tetradecenoyl-[ACP] + H2O</text>
        <dbReference type="Rhea" id="RHEA:41892"/>
        <dbReference type="Rhea" id="RHEA-COMP:9646"/>
        <dbReference type="Rhea" id="RHEA-COMP:9647"/>
        <dbReference type="ChEBI" id="CHEBI:15377"/>
        <dbReference type="ChEBI" id="CHEBI:78474"/>
        <dbReference type="ChEBI" id="CHEBI:78475"/>
    </reaction>
    <physiologicalReaction direction="left-to-right" evidence="12">
        <dbReference type="Rhea" id="RHEA:41893"/>
    </physiologicalReaction>
</comment>
<keyword evidence="3" id="KW-0597">Phosphoprotein</keyword>
<keyword evidence="49" id="KW-0812">Transmembrane</keyword>
<evidence type="ECO:0000256" key="11">
    <source>
        <dbReference type="ARBA" id="ARBA00023394"/>
    </source>
</evidence>
<dbReference type="InterPro" id="IPR009081">
    <property type="entry name" value="PP-bd_ACP"/>
</dbReference>
<feature type="region of interest" description="N-terminal hotdog fold" evidence="47">
    <location>
        <begin position="1837"/>
        <end position="1964"/>
    </location>
</feature>
<dbReference type="SMART" id="SM00825">
    <property type="entry name" value="PKS_KS"/>
    <property type="match status" value="1"/>
</dbReference>
<dbReference type="PROSITE" id="PS00606">
    <property type="entry name" value="KS3_1"/>
    <property type="match status" value="1"/>
</dbReference>
<dbReference type="Pfam" id="PF02801">
    <property type="entry name" value="Ketoacyl-synt_C"/>
    <property type="match status" value="1"/>
</dbReference>
<dbReference type="GO" id="GO:0004312">
    <property type="term" value="F:fatty acid synthase activity"/>
    <property type="evidence" value="ECO:0007669"/>
    <property type="project" value="TreeGrafter"/>
</dbReference>
<comment type="catalytic activity">
    <reaction evidence="37">
        <text>3-oxotetradecanoyl-[ACP] + NADPH + H(+) = (3R)-hydroxytetradecanoyl-[ACP] + NADP(+)</text>
        <dbReference type="Rhea" id="RHEA:41888"/>
        <dbReference type="Rhea" id="RHEA-COMP:9645"/>
        <dbReference type="Rhea" id="RHEA-COMP:9646"/>
        <dbReference type="ChEBI" id="CHEBI:15378"/>
        <dbReference type="ChEBI" id="CHEBI:57783"/>
        <dbReference type="ChEBI" id="CHEBI:58349"/>
        <dbReference type="ChEBI" id="CHEBI:78473"/>
        <dbReference type="ChEBI" id="CHEBI:78474"/>
    </reaction>
    <physiologicalReaction direction="left-to-right" evidence="37">
        <dbReference type="Rhea" id="RHEA:41889"/>
    </physiologicalReaction>
</comment>
<feature type="transmembrane region" description="Helical" evidence="49">
    <location>
        <begin position="514"/>
        <end position="534"/>
    </location>
</feature>
<comment type="catalytic activity">
    <reaction evidence="25">
        <text>(2E)-hexenoyl-[ACP] + NADPH + H(+) = hexanoyl-[ACP] + NADP(+)</text>
        <dbReference type="Rhea" id="RHEA:41832"/>
        <dbReference type="Rhea" id="RHEA-COMP:9631"/>
        <dbReference type="Rhea" id="RHEA-COMP:9632"/>
        <dbReference type="ChEBI" id="CHEBI:15378"/>
        <dbReference type="ChEBI" id="CHEBI:57783"/>
        <dbReference type="ChEBI" id="CHEBI:58349"/>
        <dbReference type="ChEBI" id="CHEBI:78458"/>
        <dbReference type="ChEBI" id="CHEBI:78459"/>
    </reaction>
    <physiologicalReaction direction="left-to-right" evidence="25">
        <dbReference type="Rhea" id="RHEA:41833"/>
    </physiologicalReaction>
</comment>
<comment type="function">
    <text evidence="16">Fatty acid synthetase is a multifunctional enzyme that catalyzes the de novo biosynthesis of long-chain saturated fatty acids starting from acetyl-CoA and malonyl-CoA in the presence of NADPH. This multifunctional protein contains 7 catalytic activities and a site for the binding of the prosthetic group 4'-phosphopantetheine of the acyl carrier protein ([ACP]) domain.</text>
</comment>
<dbReference type="Pfam" id="PF21089">
    <property type="entry name" value="PKS_DH_N"/>
    <property type="match status" value="1"/>
</dbReference>
<evidence type="ECO:0000256" key="48">
    <source>
        <dbReference type="SAM" id="MobiDB-lite"/>
    </source>
</evidence>
<dbReference type="InterPro" id="IPR020843">
    <property type="entry name" value="ER"/>
</dbReference>
<comment type="catalytic activity">
    <reaction evidence="7">
        <text>(3R)-hydroxyoctanoyl-[ACP] = (2E)-octenoyl-[ACP] + H2O</text>
        <dbReference type="Rhea" id="RHEA:41844"/>
        <dbReference type="Rhea" id="RHEA-COMP:9634"/>
        <dbReference type="Rhea" id="RHEA-COMP:9635"/>
        <dbReference type="ChEBI" id="CHEBI:15377"/>
        <dbReference type="ChEBI" id="CHEBI:78461"/>
        <dbReference type="ChEBI" id="CHEBI:78462"/>
    </reaction>
    <physiologicalReaction direction="left-to-right" evidence="7">
        <dbReference type="Rhea" id="RHEA:41845"/>
    </physiologicalReaction>
</comment>
<evidence type="ECO:0000256" key="13">
    <source>
        <dbReference type="ARBA" id="ARBA00023399"/>
    </source>
</evidence>
<dbReference type="GO" id="GO:0004315">
    <property type="term" value="F:3-oxoacyl-[acyl-carrier-protein] synthase activity"/>
    <property type="evidence" value="ECO:0007669"/>
    <property type="project" value="UniProtKB-EC"/>
</dbReference>
<evidence type="ECO:0000256" key="27">
    <source>
        <dbReference type="ARBA" id="ARBA00047961"/>
    </source>
</evidence>
<dbReference type="Pfam" id="PF16197">
    <property type="entry name" value="KAsynt_C_assoc"/>
    <property type="match status" value="1"/>
</dbReference>
<dbReference type="GO" id="GO:0006633">
    <property type="term" value="P:fatty acid biosynthetic process"/>
    <property type="evidence" value="ECO:0007669"/>
    <property type="project" value="UniProtKB-UniPathway"/>
</dbReference>
<evidence type="ECO:0000256" key="45">
    <source>
        <dbReference type="ARBA" id="ARBA00049521"/>
    </source>
</evidence>
<evidence type="ECO:0000256" key="5">
    <source>
        <dbReference type="ARBA" id="ARBA00022799"/>
    </source>
</evidence>
<evidence type="ECO:0000256" key="14">
    <source>
        <dbReference type="ARBA" id="ARBA00023401"/>
    </source>
</evidence>
<dbReference type="Proteomes" id="UP000225706">
    <property type="component" value="Unassembled WGS sequence"/>
</dbReference>
<dbReference type="InterPro" id="IPR014043">
    <property type="entry name" value="Acyl_transferase_dom"/>
</dbReference>
<sequence length="3563" mass="398113">MEELELEADLDSDSSHSGGRSYRALRSRKKARSEREAINKEQRTLSNRLLHTYQATFNKLGFVLVRKPGFFLFGFLAIVIVSCLGFIRFRADPPSVESFITPNSQSRKDLRHAAQLFPRLDARQEEIIMTPRLGNNILSWNCLKDVLLVHWTVVNISGFHELCLKKLNPNPHHKLTKQPCIISSPLELADFQLEKLKNLSSILVRELKNPSMVLSTGQTFNSSYKELLDNFQAQPKTFPQSSRADALRVIYFIKIAANGKDKQNIFDFEKSIENLLSQIGHRLKCVSLSFNTARTKTDALQNVLKPELWALCFFPFAMTVLVSIVIFFSSKNLRWPSAVLLMANSILAPLLCSSGVLSMAHIALFPTTLFIPFFFLAKGTLDVVHFLLEWERQKTITSLEHRVGICVSKVGYPAMLCTLCGTLLSTIAIKSSFDVISHFFLAMLVINTVTSVTFMVTAILLIFLHKMSKATRSTVVIADSDSYEQHRDLIQMIKPPHILKALTRIMTSFGGKTAAVIFLVCIFSLCALSALQLLDKASNVQSLYRNDNFKKFHSAQNTFFTSKGDISILFSKNIDYSKPTVQNEIVKICDKLETSSYSDGVSSCWMSALRKWALYENKTCSYSAFYMCLEEFLNLSRNAPMRQDLRFERTKTLFKILASRVNLKMPLYDRYQKDKKSMESLRKDLLQFDLEPVAVSKKFFDLDDLFLLKQEACVFVFATATAVVFLVSLLSTLNLEISTLLALTMDILLLEAAAIMVVLEIPFNIISILPVFATSIVALNSSIQVAYSFVFSTKIEIRYRVIEAVCSVGWPVVFSWLVMSCGSVSLGFIYPSLGDIFHRLLPLVFALGLIHALVVLPAMIVLLTEFVHFLSSRCNANTLPMSEEQIDLAPLSTGAPDDNKRQVKSKRPGISIVGISCRFPGASNKNLFWDLLQHGKSFHGAFPKNRTEQHRLFYEYYNPRRFVSGRLCVVNGSYLEDLTQFDNKFFGISDQEARAMDPQQRILLHVVYEAIEDAGMRLEDLQGCRTGVFVGVMNMDYTEIVGCPSNYHNIDQFTAVGNAMSILANRVSFCLNLTGPSIVVDTACSSSLTALKLASDSLHNEECEVAIVCAPNIVLSHVKQMGSSLGGLLAPDGRCKSFDASGDGYGRGEGFAAIVLKLTNAALSDKDDPYCEIIACGVNNDGQNAVPITAPSAKVQAELSKMVLEQSGLTAKDVDYVEAHGTGTAIGDVVEVTSIADVYSRNITSPKRKLRIGSVKSNLNHTESTSGLAGIIKVALMIKNKEYVPTVNVQVLNPKLKLEENKLSVQQTTEPWIKEDGKQRVAAVNSFGFGGSNVHLILREITAEQMSHEESVFYRSNVLTLSARSKNALQKMAHQYSKWIEDNVEEMDETTVANLCFSLNERRSRFPHRLAVPFSSIAEASQSLSQFADESVGWDKLVSYAEASSNDGKFVFMFGGQGSQWYAMGRQLIECEATFRDAVSVVNNLLKNLGATWNLMDELMATEGESRISENYIAQPATFAIQYATAKLLMSWKIHPSAVIGHSLGEFAAACISGIITVKEAVQLVLARSTLQDKCAEDGGMAALGMSEAKARALLESLQLSHKLDIAAVNDADSVTVAGESQSIEILGQHLAVYARDIFWRILGTKRAFHTIYMEPIKEPFFTAVKRINLKPQLSKIPMYSTVKGEVLSGQQFNSDYWWQNIRSSVQFYPAMKQILSSGFKQIIEISAQPILAHYVKQIARQENLKDQETPVVLATLPRKRVPVEDQQKSFLQNTVCQLYTMGYSIDWTCVQKNPSAEFIRSLNYPWLEKSFWYDEHSTFATIPPIGSKKTAKESSHPFLLKEKMADPNSHLHCWETEIDLHRFPTLKDHSFIQGGAVMPGAVYLEMAFGMVKDKFTDVAGLELSDVKLFSILTLPETQVRCLRLRLQNSNRINEAQFHITSVQDDESEINLSRGNISIDLLESRNSFDNTVPMQGGSTINELKVNMEQIPVESFKRLTEKFGFNYGPKFSLIKQIWHRDNEGFCLIDISESPTIQSESSAYVLHPCILDACLQSCFVALGELEGDDTSIVPVGFKSVTLNHVPSTNQLYCHAIETKLGSFDVRLMSPCGKVLLTMGDFRLAGVKSTQREYPYEELRYEVQWIQDDLREKKRLEPHLHCLLLKESSSFSQTLIRRLQAANANLTTLDPPSAGGLNSAVEEAITAAISDIPPGNSINLCIINMWPVEATNRPDDFSAIDDVQSLALHSSVFLMKLLTEKKWHNCRIYLVTERTQMLDSLEKFPETNSFPWCSTIWGFRRTAGVEDPNFTLKAVDISNKRDMPDVDSLIDEIVSESNEEEIVFRDGKRFVNRILRSEISSEQPTANAAKSKEKTSWYLSRNPSSWTICLRESSLSKPSHSEATINLLHCWTPSESIIDVSRPNGSVFILGKVTDLLERSSNALKIGDEVCGIMSSGRVSRTVTIPISNVFVKPTSLTGQQATFIPGSLAIALYALQRAAEAEKGSRKLLIHEANRGPGPAAVVIANALGHKAFCTISDACSSDTKTTLIEMGAERVVHQSSCGLHDDFSHNFDAVVFFYPPSPNLLQKSSRSLKRGGRVIILSSRFQGDVVFNAETNVTYERTEVVDVLRVPRVYQKLSAESLQMLGRTGNLGKLLRLQSVSSEVGEAIETANAALVNPSVSSSQVNASTGISFLLYSFLSSQKESAFDKIPVLPRGLDECGLRENRTYLVAGGIRGYGFEVARWMAENGAKSIGLISRSKPSNEKLQEIRELERRTSTKIHIFQIDISDKDQMLSLKEQLKSLPSVAGIVNSAMVLKDQFIRDFTFESFSIVMGSKIKGSFLLHEMSRDMDLDFFVMFSSIASVLGNMGQTSYAASNHFQDALAEYRRKVLGLPGLAINWGPISGAGVMTRDSHVAKLMTMGGLGFIHAKDGVKYMARILTEEPSRFQLMLCGLDWPRYQKTYEGLRKTPRLSAITAEQNISENQSNLAVSLVERIMMERDSEKKEALVLEYLVLVLQERTGLTNLSETDFNKNLYSYGIDSTGALILKMHFEAELEVSFEVFYFMQPDTTLIKMSRDVTARLSGQTPSGLPQDTQSQESAIEPAQAMADTSSLSNVTQQQIQVVPLHTPATSAVNFFCVHPSHRYAMNLVPISTGFQGQDLVSFYALGFTDPTAVSEDWGTVRELATHYVQLIMNKQPHGPYFLGGYSYGGIVAYEMASLLTERNQSVEFVAMIDTFPWNLHTQTISARMVTVQEDANASHRHVQFQFENHLRKVALDTLMMTAQEYQHLQENCTQDQVMDELQSMCHEKGLFTYDLKALRESLLVNQRISGRTHLAWQPQEVRYRGPLTYLKSQNERFSPWSPTSVEEIWGPLVDGGFTVLVCPGDHYSLSELPNAEVTGGILATAISFTYRSMFPEIARPTRTFNQRRAVEKLCRGVRVFLHSKNGKKMPHFGELHLQEVAGRLELRSKANEGEMKENQKTKKIIDLKDLRMVLPGRLVSSALKFAGRKRRAGAHQSGNLEQVASVITGRRDYNLEFTDYSDLKAFYRMVEAVFAVKLLTS</sequence>
<evidence type="ECO:0000259" key="51">
    <source>
        <dbReference type="PROSITE" id="PS52004"/>
    </source>
</evidence>
<dbReference type="Gene3D" id="3.40.50.1820">
    <property type="entry name" value="alpha/beta hydrolase"/>
    <property type="match status" value="1"/>
</dbReference>
<comment type="catalytic activity">
    <reaction evidence="43">
        <text>3-oxooctanoyl-[ACP] + NADPH + H(+) = (3R)-hydroxyoctanoyl-[ACP] + NADP(+)</text>
        <dbReference type="Rhea" id="RHEA:41840"/>
        <dbReference type="Rhea" id="RHEA-COMP:9633"/>
        <dbReference type="Rhea" id="RHEA-COMP:9634"/>
        <dbReference type="ChEBI" id="CHEBI:15378"/>
        <dbReference type="ChEBI" id="CHEBI:57783"/>
        <dbReference type="ChEBI" id="CHEBI:58349"/>
        <dbReference type="ChEBI" id="CHEBI:78460"/>
        <dbReference type="ChEBI" id="CHEBI:78461"/>
    </reaction>
    <physiologicalReaction direction="left-to-right" evidence="43">
        <dbReference type="Rhea" id="RHEA:41841"/>
    </physiologicalReaction>
</comment>
<dbReference type="InterPro" id="IPR014031">
    <property type="entry name" value="Ketoacyl_synth_C"/>
</dbReference>
<evidence type="ECO:0000259" key="52">
    <source>
        <dbReference type="PROSITE" id="PS52019"/>
    </source>
</evidence>
<evidence type="ECO:0000256" key="49">
    <source>
        <dbReference type="SAM" id="Phobius"/>
    </source>
</evidence>
<evidence type="ECO:0000256" key="40">
    <source>
        <dbReference type="ARBA" id="ARBA00049171"/>
    </source>
</evidence>
<comment type="catalytic activity">
    <reaction evidence="46">
        <text>octanoyl-[ACP] + malonyl-[ACP] + H(+) = 3-oxodecanoyl-[ACP] + holo-[ACP] + CO2</text>
        <dbReference type="Rhea" id="RHEA:41852"/>
        <dbReference type="Rhea" id="RHEA-COMP:9623"/>
        <dbReference type="Rhea" id="RHEA-COMP:9636"/>
        <dbReference type="Rhea" id="RHEA-COMP:9637"/>
        <dbReference type="Rhea" id="RHEA-COMP:9685"/>
        <dbReference type="ChEBI" id="CHEBI:15378"/>
        <dbReference type="ChEBI" id="CHEBI:16526"/>
        <dbReference type="ChEBI" id="CHEBI:64479"/>
        <dbReference type="ChEBI" id="CHEBI:78449"/>
        <dbReference type="ChEBI" id="CHEBI:78463"/>
        <dbReference type="ChEBI" id="CHEBI:78464"/>
    </reaction>
    <physiologicalReaction direction="left-to-right" evidence="46">
        <dbReference type="Rhea" id="RHEA:41853"/>
    </physiologicalReaction>
</comment>
<dbReference type="OrthoDB" id="5963712at2759"/>
<evidence type="ECO:0000256" key="24">
    <source>
        <dbReference type="ARBA" id="ARBA00047810"/>
    </source>
</evidence>
<feature type="transmembrane region" description="Helical" evidence="49">
    <location>
        <begin position="714"/>
        <end position="735"/>
    </location>
</feature>
<dbReference type="SUPFAM" id="SSF47336">
    <property type="entry name" value="ACP-like"/>
    <property type="match status" value="1"/>
</dbReference>
<comment type="catalytic activity">
    <reaction evidence="18">
        <text>hexanoyl-[ACP] + malonyl-[ACP] + H(+) = 3-oxooctanoyl-[ACP] + holo-[ACP] + CO2</text>
        <dbReference type="Rhea" id="RHEA:41836"/>
        <dbReference type="Rhea" id="RHEA-COMP:9623"/>
        <dbReference type="Rhea" id="RHEA-COMP:9632"/>
        <dbReference type="Rhea" id="RHEA-COMP:9633"/>
        <dbReference type="Rhea" id="RHEA-COMP:9685"/>
        <dbReference type="ChEBI" id="CHEBI:15378"/>
        <dbReference type="ChEBI" id="CHEBI:16526"/>
        <dbReference type="ChEBI" id="CHEBI:64479"/>
        <dbReference type="ChEBI" id="CHEBI:78449"/>
        <dbReference type="ChEBI" id="CHEBI:78459"/>
        <dbReference type="ChEBI" id="CHEBI:78460"/>
    </reaction>
    <physiologicalReaction direction="left-to-right" evidence="18">
        <dbReference type="Rhea" id="RHEA:41837"/>
    </physiologicalReaction>
</comment>
<dbReference type="SUPFAM" id="SSF52151">
    <property type="entry name" value="FabD/lysophospholipase-like"/>
    <property type="match status" value="1"/>
</dbReference>
<evidence type="ECO:0000256" key="41">
    <source>
        <dbReference type="ARBA" id="ARBA00049263"/>
    </source>
</evidence>
<organism evidence="53 54">
    <name type="scientific">Stylophora pistillata</name>
    <name type="common">Smooth cauliflower coral</name>
    <dbReference type="NCBI Taxonomy" id="50429"/>
    <lineage>
        <taxon>Eukaryota</taxon>
        <taxon>Metazoa</taxon>
        <taxon>Cnidaria</taxon>
        <taxon>Anthozoa</taxon>
        <taxon>Hexacorallia</taxon>
        <taxon>Scleractinia</taxon>
        <taxon>Astrocoeniina</taxon>
        <taxon>Pocilloporidae</taxon>
        <taxon>Stylophora</taxon>
    </lineage>
</organism>
<feature type="region of interest" description="Disordered" evidence="48">
    <location>
        <begin position="1"/>
        <end position="38"/>
    </location>
</feature>
<dbReference type="UniPathway" id="UPA00094"/>
<feature type="region of interest" description="C-terminal hotdog fold" evidence="47">
    <location>
        <begin position="1985"/>
        <end position="2130"/>
    </location>
</feature>
<dbReference type="PROSITE" id="PS52004">
    <property type="entry name" value="KS3_2"/>
    <property type="match status" value="1"/>
</dbReference>
<feature type="transmembrane region" description="Helical" evidence="49">
    <location>
        <begin position="410"/>
        <end position="429"/>
    </location>
</feature>
<dbReference type="CDD" id="cd00833">
    <property type="entry name" value="PKS"/>
    <property type="match status" value="1"/>
</dbReference>
<comment type="catalytic activity">
    <reaction evidence="31">
        <text>(2E)-octenoyl-[ACP] + NADPH + H(+) = octanoyl-[ACP] + NADP(+)</text>
        <dbReference type="Rhea" id="RHEA:41848"/>
        <dbReference type="Rhea" id="RHEA-COMP:9635"/>
        <dbReference type="Rhea" id="RHEA-COMP:9636"/>
        <dbReference type="ChEBI" id="CHEBI:15378"/>
        <dbReference type="ChEBI" id="CHEBI:57783"/>
        <dbReference type="ChEBI" id="CHEBI:58349"/>
        <dbReference type="ChEBI" id="CHEBI:78462"/>
        <dbReference type="ChEBI" id="CHEBI:78463"/>
    </reaction>
    <physiologicalReaction direction="left-to-right" evidence="31">
        <dbReference type="Rhea" id="RHEA:41849"/>
    </physiologicalReaction>
</comment>
<evidence type="ECO:0000256" key="21">
    <source>
        <dbReference type="ARBA" id="ARBA00047451"/>
    </source>
</evidence>
<dbReference type="SMART" id="SM00822">
    <property type="entry name" value="PKS_KR"/>
    <property type="match status" value="1"/>
</dbReference>
<evidence type="ECO:0000256" key="30">
    <source>
        <dbReference type="ARBA" id="ARBA00048289"/>
    </source>
</evidence>
<dbReference type="Pfam" id="PF00698">
    <property type="entry name" value="Acyl_transf_1"/>
    <property type="match status" value="1"/>
</dbReference>
<dbReference type="InterPro" id="IPR036736">
    <property type="entry name" value="ACP-like_sf"/>
</dbReference>
<comment type="catalytic activity">
    <reaction evidence="44">
        <text>butanoyl-[ACP] + malonyl-[ACP] + H(+) = 3-oxohexanoyl-[ACP] + holo-[ACP] + CO2</text>
        <dbReference type="Rhea" id="RHEA:41820"/>
        <dbReference type="Rhea" id="RHEA-COMP:9623"/>
        <dbReference type="Rhea" id="RHEA-COMP:9628"/>
        <dbReference type="Rhea" id="RHEA-COMP:9629"/>
        <dbReference type="Rhea" id="RHEA-COMP:9685"/>
        <dbReference type="ChEBI" id="CHEBI:15378"/>
        <dbReference type="ChEBI" id="CHEBI:16526"/>
        <dbReference type="ChEBI" id="CHEBI:64479"/>
        <dbReference type="ChEBI" id="CHEBI:78449"/>
        <dbReference type="ChEBI" id="CHEBI:78454"/>
        <dbReference type="ChEBI" id="CHEBI:78456"/>
    </reaction>
    <physiologicalReaction direction="left-to-right" evidence="44">
        <dbReference type="Rhea" id="RHEA:41821"/>
    </physiologicalReaction>
</comment>
<evidence type="ECO:0000256" key="43">
    <source>
        <dbReference type="ARBA" id="ARBA00049422"/>
    </source>
</evidence>
<feature type="compositionally biased region" description="Polar residues" evidence="48">
    <location>
        <begin position="3082"/>
        <end position="3099"/>
    </location>
</feature>
<comment type="catalytic activity">
    <reaction evidence="39">
        <text>decanoyl-[ACP] + malonyl-[ACP] + H(+) = 3-oxododecanoyl-[ACP] + holo-[ACP] + CO2</text>
        <dbReference type="Rhea" id="RHEA:41868"/>
        <dbReference type="Rhea" id="RHEA-COMP:9623"/>
        <dbReference type="Rhea" id="RHEA-COMP:9640"/>
        <dbReference type="Rhea" id="RHEA-COMP:9641"/>
        <dbReference type="Rhea" id="RHEA-COMP:9685"/>
        <dbReference type="ChEBI" id="CHEBI:15378"/>
        <dbReference type="ChEBI" id="CHEBI:16526"/>
        <dbReference type="ChEBI" id="CHEBI:64479"/>
        <dbReference type="ChEBI" id="CHEBI:78449"/>
        <dbReference type="ChEBI" id="CHEBI:78468"/>
        <dbReference type="ChEBI" id="CHEBI:78469"/>
    </reaction>
    <physiologicalReaction direction="left-to-right" evidence="39">
        <dbReference type="Rhea" id="RHEA:41869"/>
    </physiologicalReaction>
</comment>
<evidence type="ECO:0000256" key="38">
    <source>
        <dbReference type="ARBA" id="ARBA00049019"/>
    </source>
</evidence>
<comment type="catalytic activity">
    <reaction evidence="17">
        <text>3-oxooctadecanoyl-[ACP] + NADPH + H(+) = (3R)-hydroxyoctadecanoyl-[ACP] + NADP(+)</text>
        <dbReference type="Rhea" id="RHEA:41920"/>
        <dbReference type="Rhea" id="RHEA-COMP:9653"/>
        <dbReference type="Rhea" id="RHEA-COMP:9654"/>
        <dbReference type="ChEBI" id="CHEBI:15378"/>
        <dbReference type="ChEBI" id="CHEBI:57783"/>
        <dbReference type="ChEBI" id="CHEBI:58349"/>
        <dbReference type="ChEBI" id="CHEBI:78487"/>
        <dbReference type="ChEBI" id="CHEBI:78488"/>
    </reaction>
    <physiologicalReaction direction="left-to-right" evidence="17">
        <dbReference type="Rhea" id="RHEA:41921"/>
    </physiologicalReaction>
</comment>